<name>A0A382YKC0_9ZZZZ</name>
<feature type="non-terminal residue" evidence="3">
    <location>
        <position position="227"/>
    </location>
</feature>
<feature type="transmembrane region" description="Helical" evidence="2">
    <location>
        <begin position="164"/>
        <end position="183"/>
    </location>
</feature>
<keyword evidence="2" id="KW-0812">Transmembrane</keyword>
<organism evidence="3">
    <name type="scientific">marine metagenome</name>
    <dbReference type="NCBI Taxonomy" id="408172"/>
    <lineage>
        <taxon>unclassified sequences</taxon>
        <taxon>metagenomes</taxon>
        <taxon>ecological metagenomes</taxon>
    </lineage>
</organism>
<dbReference type="SUPFAM" id="SSF103473">
    <property type="entry name" value="MFS general substrate transporter"/>
    <property type="match status" value="1"/>
</dbReference>
<feature type="transmembrane region" description="Helical" evidence="2">
    <location>
        <begin position="118"/>
        <end position="144"/>
    </location>
</feature>
<evidence type="ECO:0000313" key="3">
    <source>
        <dbReference type="EMBL" id="SVD83713.1"/>
    </source>
</evidence>
<proteinExistence type="predicted"/>
<reference evidence="3" key="1">
    <citation type="submission" date="2018-05" db="EMBL/GenBank/DDBJ databases">
        <authorList>
            <person name="Lanie J.A."/>
            <person name="Ng W.-L."/>
            <person name="Kazmierczak K.M."/>
            <person name="Andrzejewski T.M."/>
            <person name="Davidsen T.M."/>
            <person name="Wayne K.J."/>
            <person name="Tettelin H."/>
            <person name="Glass J.I."/>
            <person name="Rusch D."/>
            <person name="Podicherti R."/>
            <person name="Tsui H.-C.T."/>
            <person name="Winkler M.E."/>
        </authorList>
    </citation>
    <scope>NUCLEOTIDE SEQUENCE</scope>
</reference>
<feature type="region of interest" description="Disordered" evidence="1">
    <location>
        <begin position="54"/>
        <end position="74"/>
    </location>
</feature>
<dbReference type="CDD" id="cd22249">
    <property type="entry name" value="UDM1_RNF168_RNF169-like"/>
    <property type="match status" value="1"/>
</dbReference>
<dbReference type="InterPro" id="IPR036259">
    <property type="entry name" value="MFS_trans_sf"/>
</dbReference>
<feature type="transmembrane region" description="Helical" evidence="2">
    <location>
        <begin position="195"/>
        <end position="219"/>
    </location>
</feature>
<sequence>MAEISSDQANLLMLSVLLLYLIVFVSAQIYPKVRSEVRRKIKIRREARAVRAAEKKRDKEAAEEDRRAKEEEDAFVASREAADKRIAEEEKRIAQEKRRERAPSEAVASEDLLLGRNFWFYSFLIAFFLAPYGFEIIGDISTIWGYEFIISLNINGPVLDFYDVLLGWLVFGLAFGGPTAIFLRTTDADDPNRPITILAFVFGLFCFAVFCYGVLALWVHQLVNFSS</sequence>
<keyword evidence="2" id="KW-1133">Transmembrane helix</keyword>
<feature type="transmembrane region" description="Helical" evidence="2">
    <location>
        <begin position="12"/>
        <end position="30"/>
    </location>
</feature>
<dbReference type="AlphaFoldDB" id="A0A382YKC0"/>
<protein>
    <submittedName>
        <fullName evidence="3">Uncharacterized protein</fullName>
    </submittedName>
</protein>
<keyword evidence="2" id="KW-0472">Membrane</keyword>
<dbReference type="EMBL" id="UINC01176541">
    <property type="protein sequence ID" value="SVD83713.1"/>
    <property type="molecule type" value="Genomic_DNA"/>
</dbReference>
<evidence type="ECO:0000256" key="2">
    <source>
        <dbReference type="SAM" id="Phobius"/>
    </source>
</evidence>
<evidence type="ECO:0000256" key="1">
    <source>
        <dbReference type="SAM" id="MobiDB-lite"/>
    </source>
</evidence>
<gene>
    <name evidence="3" type="ORF">METZ01_LOCUS436567</name>
</gene>
<feature type="compositionally biased region" description="Basic and acidic residues" evidence="1">
    <location>
        <begin position="54"/>
        <end position="70"/>
    </location>
</feature>
<accession>A0A382YKC0</accession>